<organism evidence="1 2">
    <name type="scientific">Nitrosomonas ureae</name>
    <dbReference type="NCBI Taxonomy" id="44577"/>
    <lineage>
        <taxon>Bacteria</taxon>
        <taxon>Pseudomonadati</taxon>
        <taxon>Pseudomonadota</taxon>
        <taxon>Betaproteobacteria</taxon>
        <taxon>Nitrosomonadales</taxon>
        <taxon>Nitrosomonadaceae</taxon>
        <taxon>Nitrosomonas</taxon>
    </lineage>
</organism>
<reference evidence="1 2" key="1">
    <citation type="submission" date="2017-08" db="EMBL/GenBank/DDBJ databases">
        <authorList>
            <person name="de Groot N.N."/>
        </authorList>
    </citation>
    <scope>NUCLEOTIDE SEQUENCE [LARGE SCALE GENOMIC DNA]</scope>
    <source>
        <strain evidence="1 2">Nm15</strain>
    </source>
</reference>
<gene>
    <name evidence="1" type="ORF">SAMN06296273_2069</name>
</gene>
<dbReference type="EMBL" id="LT907782">
    <property type="protein sequence ID" value="SNX60603.1"/>
    <property type="molecule type" value="Genomic_DNA"/>
</dbReference>
<protein>
    <submittedName>
        <fullName evidence="1">Uncharacterized protein</fullName>
    </submittedName>
</protein>
<accession>A0A285C0M2</accession>
<name>A0A285C0M2_9PROT</name>
<proteinExistence type="predicted"/>
<dbReference type="Proteomes" id="UP000242498">
    <property type="component" value="Chromosome I"/>
</dbReference>
<dbReference type="RefSeq" id="WP_096293214.1">
    <property type="nucleotide sequence ID" value="NZ_LT907782.1"/>
</dbReference>
<evidence type="ECO:0000313" key="2">
    <source>
        <dbReference type="Proteomes" id="UP000242498"/>
    </source>
</evidence>
<sequence length="97" mass="11444">MRFETDDLDWAMGELANLFADANRLGILPHQINPSLFYEAWTVLCFQPIEVSTRCRQTLISMLAFPLWQVSREGYIKRNFDSNNPNKPMRYENTFTH</sequence>
<dbReference type="AlphaFoldDB" id="A0A285C0M2"/>
<evidence type="ECO:0000313" key="1">
    <source>
        <dbReference type="EMBL" id="SNX60603.1"/>
    </source>
</evidence>